<dbReference type="Pfam" id="PF07676">
    <property type="entry name" value="PD40"/>
    <property type="match status" value="6"/>
</dbReference>
<dbReference type="InterPro" id="IPR011042">
    <property type="entry name" value="6-blade_b-propeller_TolB-like"/>
</dbReference>
<proteinExistence type="predicted"/>
<reference evidence="2" key="2">
    <citation type="submission" date="2016-04" db="EMBL/GenBank/DDBJ databases">
        <title>First Complete Genome Sequence of a Subdivision 6 Acidobacterium.</title>
        <authorList>
            <person name="Huang S."/>
            <person name="Vieira S."/>
            <person name="Bunk B."/>
            <person name="Riedel T."/>
            <person name="Sproeer C."/>
            <person name="Overmann J."/>
        </authorList>
    </citation>
    <scope>NUCLEOTIDE SEQUENCE [LARGE SCALE GENOMIC DNA]</scope>
    <source>
        <strain evidence="2">DSM 100886 HEG_-6_39</strain>
    </source>
</reference>
<dbReference type="KEGG" id="abac:LuPra_01750"/>
<dbReference type="AlphaFoldDB" id="A0A143PLA2"/>
<dbReference type="InterPro" id="IPR011659">
    <property type="entry name" value="WD40"/>
</dbReference>
<reference evidence="1 2" key="1">
    <citation type="journal article" date="2016" name="Genome Announc.">
        <title>First Complete Genome Sequence of a Subdivision 6 Acidobacterium Strain.</title>
        <authorList>
            <person name="Huang S."/>
            <person name="Vieira S."/>
            <person name="Bunk B."/>
            <person name="Riedel T."/>
            <person name="Sproer C."/>
            <person name="Overmann J."/>
        </authorList>
    </citation>
    <scope>NUCLEOTIDE SEQUENCE [LARGE SCALE GENOMIC DNA]</scope>
    <source>
        <strain evidence="2">DSM 100886 HEG_-6_39</strain>
    </source>
</reference>
<name>A0A143PLA2_LUTPR</name>
<sequence length="532" mass="57842">MFTSERDGSYDIFRARPDGSELTRLVDDAAYDDQATLSPDGQTLAFVSSRSGQADVWLLDMATRNLRNLTNNPGGDFRPAWSPDGQWLAFTSDRDSRRPRVSGGFVVQQMTEIYLMRADGTGLRRLTQQEGVVGSPTWSPDGKQLVFYEAGLDDLAKITSVSRRVRGTTQIATIALGTSERQVLTAGPGEKWSPRFLTATGISYASGGPEGGLEHIGGKAGARGEIRAPSWTSDRLHMVFHRDVEQVWPPFQRWHSKDPLFRLVRTGVFPAYDPAGRQLLSNDGPGAVVSKNILRMNADGSQPSIFFDAGDKTALGPVWSPAGDRVAFALGRFFQTVLGPAMADIAIVNRDGTGLKILSDGSANLGFPSWSPDGGQIVYRASGKDNRGLFVMTLATGAVRALTPGSSQDNFPSWSPKGDRIAFTRFLDDEYDLYTVKPDGTDVRRLTNARGNDAHSAWSPDGAWLAFSSARGGFKDEKALHPGNAQPYGDIYVVRADGSDVRQLTDTPFEEGTVAWAPARRQPLNKVASHPK</sequence>
<dbReference type="STRING" id="1855912.LuPra_01750"/>
<keyword evidence="2" id="KW-1185">Reference proteome</keyword>
<accession>A0A143PLA2</accession>
<dbReference type="PATRIC" id="fig|1813736.3.peg.1837"/>
<dbReference type="Gene3D" id="2.120.10.30">
    <property type="entry name" value="TolB, C-terminal domain"/>
    <property type="match status" value="2"/>
</dbReference>
<dbReference type="Proteomes" id="UP000076079">
    <property type="component" value="Chromosome"/>
</dbReference>
<organism evidence="1 2">
    <name type="scientific">Luteitalea pratensis</name>
    <dbReference type="NCBI Taxonomy" id="1855912"/>
    <lineage>
        <taxon>Bacteria</taxon>
        <taxon>Pseudomonadati</taxon>
        <taxon>Acidobacteriota</taxon>
        <taxon>Vicinamibacteria</taxon>
        <taxon>Vicinamibacterales</taxon>
        <taxon>Vicinamibacteraceae</taxon>
        <taxon>Luteitalea</taxon>
    </lineage>
</organism>
<dbReference type="Gene3D" id="2.120.10.60">
    <property type="entry name" value="Tricorn protease N-terminal domain"/>
    <property type="match status" value="1"/>
</dbReference>
<dbReference type="PANTHER" id="PTHR32161:SF8">
    <property type="entry name" value="DPP6 N-TERMINAL DOMAIN-LIKE PROTEIN"/>
    <property type="match status" value="1"/>
</dbReference>
<protein>
    <submittedName>
        <fullName evidence="1">Translocation protein TolB</fullName>
    </submittedName>
</protein>
<dbReference type="EMBL" id="CP015136">
    <property type="protein sequence ID" value="AMY08549.1"/>
    <property type="molecule type" value="Genomic_DNA"/>
</dbReference>
<dbReference type="SUPFAM" id="SSF50960">
    <property type="entry name" value="TolB, C-terminal domain"/>
    <property type="match status" value="1"/>
</dbReference>
<gene>
    <name evidence="1" type="ORF">LuPra_01750</name>
</gene>
<evidence type="ECO:0000313" key="2">
    <source>
        <dbReference type="Proteomes" id="UP000076079"/>
    </source>
</evidence>
<dbReference type="PANTHER" id="PTHR32161">
    <property type="entry name" value="DPP6 N-TERMINAL DOMAIN-LIKE PROTEIN"/>
    <property type="match status" value="1"/>
</dbReference>
<evidence type="ECO:0000313" key="1">
    <source>
        <dbReference type="EMBL" id="AMY08549.1"/>
    </source>
</evidence>
<dbReference type="SUPFAM" id="SSF82171">
    <property type="entry name" value="DPP6 N-terminal domain-like"/>
    <property type="match status" value="1"/>
</dbReference>
<dbReference type="RefSeq" id="WP_234800793.1">
    <property type="nucleotide sequence ID" value="NZ_CP015136.1"/>
</dbReference>